<sequence>MAKIDMESGLKGDNCEVHDFYLFAMGENVVHHLTGRAAQMLTRVIQHVVNVTGDRNVRLSEATQYAQTHGITFLANELMNPNLNVTDKPNPATMAVASADWVQKFPWFLPP</sequence>
<accession>A0A6A6ZEX1</accession>
<keyword evidence="2" id="KW-1185">Reference proteome</keyword>
<evidence type="ECO:0000313" key="2">
    <source>
        <dbReference type="Proteomes" id="UP000799424"/>
    </source>
</evidence>
<gene>
    <name evidence="1" type="ORF">CC86DRAFT_413479</name>
</gene>
<evidence type="ECO:0000313" key="1">
    <source>
        <dbReference type="EMBL" id="KAF2818825.1"/>
    </source>
</evidence>
<organism evidence="1 2">
    <name type="scientific">Ophiobolus disseminans</name>
    <dbReference type="NCBI Taxonomy" id="1469910"/>
    <lineage>
        <taxon>Eukaryota</taxon>
        <taxon>Fungi</taxon>
        <taxon>Dikarya</taxon>
        <taxon>Ascomycota</taxon>
        <taxon>Pezizomycotina</taxon>
        <taxon>Dothideomycetes</taxon>
        <taxon>Pleosporomycetidae</taxon>
        <taxon>Pleosporales</taxon>
        <taxon>Pleosporineae</taxon>
        <taxon>Phaeosphaeriaceae</taxon>
        <taxon>Ophiobolus</taxon>
    </lineage>
</organism>
<dbReference type="OrthoDB" id="3659168at2759"/>
<dbReference type="EMBL" id="MU006248">
    <property type="protein sequence ID" value="KAF2818825.1"/>
    <property type="molecule type" value="Genomic_DNA"/>
</dbReference>
<proteinExistence type="predicted"/>
<protein>
    <submittedName>
        <fullName evidence="1">Uncharacterized protein</fullName>
    </submittedName>
</protein>
<dbReference type="AlphaFoldDB" id="A0A6A6ZEX1"/>
<name>A0A6A6ZEX1_9PLEO</name>
<dbReference type="Proteomes" id="UP000799424">
    <property type="component" value="Unassembled WGS sequence"/>
</dbReference>
<reference evidence="1" key="1">
    <citation type="journal article" date="2020" name="Stud. Mycol.">
        <title>101 Dothideomycetes genomes: a test case for predicting lifestyles and emergence of pathogens.</title>
        <authorList>
            <person name="Haridas S."/>
            <person name="Albert R."/>
            <person name="Binder M."/>
            <person name="Bloem J."/>
            <person name="Labutti K."/>
            <person name="Salamov A."/>
            <person name="Andreopoulos B."/>
            <person name="Baker S."/>
            <person name="Barry K."/>
            <person name="Bills G."/>
            <person name="Bluhm B."/>
            <person name="Cannon C."/>
            <person name="Castanera R."/>
            <person name="Culley D."/>
            <person name="Daum C."/>
            <person name="Ezra D."/>
            <person name="Gonzalez J."/>
            <person name="Henrissat B."/>
            <person name="Kuo A."/>
            <person name="Liang C."/>
            <person name="Lipzen A."/>
            <person name="Lutzoni F."/>
            <person name="Magnuson J."/>
            <person name="Mondo S."/>
            <person name="Nolan M."/>
            <person name="Ohm R."/>
            <person name="Pangilinan J."/>
            <person name="Park H.-J."/>
            <person name="Ramirez L."/>
            <person name="Alfaro M."/>
            <person name="Sun H."/>
            <person name="Tritt A."/>
            <person name="Yoshinaga Y."/>
            <person name="Zwiers L.-H."/>
            <person name="Turgeon B."/>
            <person name="Goodwin S."/>
            <person name="Spatafora J."/>
            <person name="Crous P."/>
            <person name="Grigoriev I."/>
        </authorList>
    </citation>
    <scope>NUCLEOTIDE SEQUENCE</scope>
    <source>
        <strain evidence="1">CBS 113818</strain>
    </source>
</reference>